<accession>A0A1D8A2F0</accession>
<evidence type="ECO:0000313" key="2">
    <source>
        <dbReference type="Proteomes" id="UP000094626"/>
    </source>
</evidence>
<name>A0A1D8A2F0_9SPHN</name>
<dbReference type="KEGG" id="nre:BES08_05725"/>
<dbReference type="AlphaFoldDB" id="A0A1D8A2F0"/>
<dbReference type="Proteomes" id="UP000094626">
    <property type="component" value="Chromosome"/>
</dbReference>
<dbReference type="RefSeq" id="WP_069707769.1">
    <property type="nucleotide sequence ID" value="NZ_CP017075.1"/>
</dbReference>
<dbReference type="EMBL" id="CP017075">
    <property type="protein sequence ID" value="AOR76313.1"/>
    <property type="molecule type" value="Genomic_DNA"/>
</dbReference>
<keyword evidence="2" id="KW-1185">Reference proteome</keyword>
<protein>
    <submittedName>
        <fullName evidence="1">Uncharacterized protein</fullName>
    </submittedName>
</protein>
<proteinExistence type="predicted"/>
<organism evidence="1 2">
    <name type="scientific">Novosphingobium resinovorum</name>
    <dbReference type="NCBI Taxonomy" id="158500"/>
    <lineage>
        <taxon>Bacteria</taxon>
        <taxon>Pseudomonadati</taxon>
        <taxon>Pseudomonadota</taxon>
        <taxon>Alphaproteobacteria</taxon>
        <taxon>Sphingomonadales</taxon>
        <taxon>Sphingomonadaceae</taxon>
        <taxon>Novosphingobium</taxon>
    </lineage>
</organism>
<sequence length="130" mass="14051">MGIHTKIVAASEAPAALIVGSAVSIFLPETLTRRFLEALLEVAAERKGWLKANPVSTAGSQSFFQKYIDDRRREHDRLAGIVSAANTLLEPEAHDSLYLEIAASDLDNYLDEDGGKLERAAWALTRGGAA</sequence>
<evidence type="ECO:0000313" key="1">
    <source>
        <dbReference type="EMBL" id="AOR76313.1"/>
    </source>
</evidence>
<reference evidence="2" key="1">
    <citation type="journal article" date="2017" name="J. Biotechnol.">
        <title>Complete genome sequence of Novosphingobium resinovorum SA1, a versatile xenobiotic-degrading bacterium capable of utilizing sulfanilic acid.</title>
        <authorList>
            <person name="Hegedus B."/>
            <person name="Kos P.B."/>
            <person name="Balint B."/>
            <person name="Maroti G."/>
            <person name="Gan H.M."/>
            <person name="Perei K."/>
            <person name="Rakhely G."/>
        </authorList>
    </citation>
    <scope>NUCLEOTIDE SEQUENCE [LARGE SCALE GENOMIC DNA]</scope>
    <source>
        <strain evidence="2">SA1</strain>
    </source>
</reference>
<gene>
    <name evidence="1" type="ORF">BES08_05725</name>
</gene>